<accession>A0ABR7ERA8</accession>
<evidence type="ECO:0000313" key="2">
    <source>
        <dbReference type="Proteomes" id="UP000647235"/>
    </source>
</evidence>
<protein>
    <recommendedName>
        <fullName evidence="3">S-layer protein SbsC C-terminal domain-containing protein</fullName>
    </recommendedName>
</protein>
<dbReference type="RefSeq" id="WP_186855246.1">
    <property type="nucleotide sequence ID" value="NZ_JACOOY010000001.1"/>
</dbReference>
<keyword evidence="2" id="KW-1185">Reference proteome</keyword>
<dbReference type="Proteomes" id="UP000647235">
    <property type="component" value="Unassembled WGS sequence"/>
</dbReference>
<evidence type="ECO:0000313" key="1">
    <source>
        <dbReference type="EMBL" id="MBC5663894.1"/>
    </source>
</evidence>
<gene>
    <name evidence="1" type="ORF">H8S07_01145</name>
</gene>
<proteinExistence type="predicted"/>
<comment type="caution">
    <text evidence="1">The sequence shown here is derived from an EMBL/GenBank/DDBJ whole genome shotgun (WGS) entry which is preliminary data.</text>
</comment>
<dbReference type="EMBL" id="JACOOY010000001">
    <property type="protein sequence ID" value="MBC5663894.1"/>
    <property type="molecule type" value="Genomic_DNA"/>
</dbReference>
<organism evidence="1 2">
    <name type="scientific">Dorea hominis</name>
    <dbReference type="NCBI Taxonomy" id="2763040"/>
    <lineage>
        <taxon>Bacteria</taxon>
        <taxon>Bacillati</taxon>
        <taxon>Bacillota</taxon>
        <taxon>Clostridia</taxon>
        <taxon>Lachnospirales</taxon>
        <taxon>Lachnospiraceae</taxon>
        <taxon>Dorea</taxon>
    </lineage>
</organism>
<reference evidence="1 2" key="1">
    <citation type="submission" date="2020-08" db="EMBL/GenBank/DDBJ databases">
        <title>Genome public.</title>
        <authorList>
            <person name="Liu C."/>
            <person name="Sun Q."/>
        </authorList>
    </citation>
    <scope>NUCLEOTIDE SEQUENCE [LARGE SCALE GENOMIC DNA]</scope>
    <source>
        <strain evidence="1 2">NSJ-36</strain>
    </source>
</reference>
<evidence type="ECO:0008006" key="3">
    <source>
        <dbReference type="Google" id="ProtNLM"/>
    </source>
</evidence>
<name>A0ABR7ERA8_9FIRM</name>
<sequence length="212" mass="22876">MYKYLGAADITLQTAFGFKYMTDFLGADVVFITSEIPQNVVVATPLNNLAAYYVDPGDSEFARAGLAFTTDAETGFIGFHTEGTYGRMISDNFAIMGLRLFCEYLDAIAYISVGSSDTQTLGTLDVTSEAGSGAGLTKLSVKEQLMSPRNSWKYKDAASATNVTCGMDVKNWTKWDGESEIASTASHHITLVECDQNYKAVRSGDVVVSVGE</sequence>